<dbReference type="GO" id="GO:0000045">
    <property type="term" value="P:autophagosome assembly"/>
    <property type="evidence" value="ECO:0007669"/>
    <property type="project" value="TreeGrafter"/>
</dbReference>
<name>A0A2Z4EUL8_9BILA</name>
<evidence type="ECO:0000256" key="4">
    <source>
        <dbReference type="ARBA" id="ARBA00022786"/>
    </source>
</evidence>
<sequence>MSSTLSRSVFNREIREIYSKSLTLGDNWTLIVVDQNQDINYLEKSIQQLYLNEIITLIYHIIYSESFSVPVLYINIFKSNGSVFKYDEIYKFFSLKELDSDQEPILILTQQEHPILFKPFYYMHPCMTSHWMNQTKLGSDESFNFTLKWLSFVFSALRIPIDIKYALN</sequence>
<dbReference type="PANTHER" id="PTHR14957">
    <property type="entry name" value="UBIQUITIN-LIKE-CONJUGATING ENZYME ATG10"/>
    <property type="match status" value="1"/>
</dbReference>
<protein>
    <recommendedName>
        <fullName evidence="2">Ubiquitin-like-conjugating enzyme ATG10</fullName>
    </recommendedName>
    <alternativeName>
        <fullName evidence="6">Autophagy-related protein 10</fullName>
    </alternativeName>
</protein>
<evidence type="ECO:0000313" key="7">
    <source>
        <dbReference type="EMBL" id="AWV66682.1"/>
    </source>
</evidence>
<proteinExistence type="evidence at transcript level"/>
<evidence type="ECO:0000256" key="5">
    <source>
        <dbReference type="ARBA" id="ARBA00023006"/>
    </source>
</evidence>
<dbReference type="Pfam" id="PF03987">
    <property type="entry name" value="Autophagy_act_C"/>
    <property type="match status" value="1"/>
</dbReference>
<evidence type="ECO:0000256" key="6">
    <source>
        <dbReference type="ARBA" id="ARBA00029833"/>
    </source>
</evidence>
<keyword evidence="4" id="KW-0833">Ubl conjugation pathway</keyword>
<evidence type="ECO:0000256" key="2">
    <source>
        <dbReference type="ARBA" id="ARBA00021099"/>
    </source>
</evidence>
<accession>A0A2Z4EUL8</accession>
<dbReference type="AlphaFoldDB" id="A0A2Z4EUL8"/>
<dbReference type="PANTHER" id="PTHR14957:SF1">
    <property type="entry name" value="UBIQUITIN-LIKE-CONJUGATING ENZYME ATG10"/>
    <property type="match status" value="1"/>
</dbReference>
<dbReference type="Gene3D" id="3.30.1460.50">
    <property type="match status" value="1"/>
</dbReference>
<gene>
    <name evidence="7" type="primary">Atg10</name>
</gene>
<keyword evidence="5" id="KW-0072">Autophagy</keyword>
<evidence type="ECO:0000256" key="1">
    <source>
        <dbReference type="ARBA" id="ARBA00005696"/>
    </source>
</evidence>
<dbReference type="GO" id="GO:0061651">
    <property type="term" value="F:Atg12 conjugating enzyme activity"/>
    <property type="evidence" value="ECO:0007669"/>
    <property type="project" value="TreeGrafter"/>
</dbReference>
<evidence type="ECO:0000256" key="3">
    <source>
        <dbReference type="ARBA" id="ARBA00022679"/>
    </source>
</evidence>
<dbReference type="GO" id="GO:0005829">
    <property type="term" value="C:cytosol"/>
    <property type="evidence" value="ECO:0007669"/>
    <property type="project" value="TreeGrafter"/>
</dbReference>
<comment type="similarity">
    <text evidence="1">Belongs to the ATG10 family.</text>
</comment>
<keyword evidence="3" id="KW-0808">Transferase</keyword>
<dbReference type="GO" id="GO:0032446">
    <property type="term" value="P:protein modification by small protein conjugation"/>
    <property type="evidence" value="ECO:0007669"/>
    <property type="project" value="TreeGrafter"/>
</dbReference>
<reference evidence="7" key="2">
    <citation type="submission" date="2018-04" db="EMBL/GenBank/DDBJ databases">
        <authorList>
            <person name="Go L.Y."/>
            <person name="Mitchell J.A."/>
        </authorList>
    </citation>
    <scope>NUCLEOTIDE SEQUENCE</scope>
</reference>
<dbReference type="EMBL" id="MH231875">
    <property type="protein sequence ID" value="AWV66682.1"/>
    <property type="molecule type" value="mRNA"/>
</dbReference>
<reference evidence="7" key="1">
    <citation type="journal article" date="2018" name="Aquat. Toxicol.">
        <title>Genome-wide identification of 99 autophagy-related (Atg) genes in the monogonont rotifer Brachionus spp. and transcriptional modulation in response to cadmium.</title>
        <authorList>
            <person name="Kang H.M."/>
            <person name="Lee J.S."/>
            <person name="Kim M.S."/>
            <person name="Lee Y.H."/>
            <person name="Jung J.H."/>
            <person name="Hagiwara A."/>
            <person name="Zhou B."/>
            <person name="Lee J.S."/>
            <person name="Jeong C.B."/>
        </authorList>
    </citation>
    <scope>NUCLEOTIDE SEQUENCE</scope>
</reference>
<dbReference type="InterPro" id="IPR007135">
    <property type="entry name" value="Atg3/Atg10"/>
</dbReference>
<dbReference type="GO" id="GO:0000422">
    <property type="term" value="P:autophagy of mitochondrion"/>
    <property type="evidence" value="ECO:0007669"/>
    <property type="project" value="TreeGrafter"/>
</dbReference>
<organism evidence="7">
    <name type="scientific">Brachionus koreanus</name>
    <dbReference type="NCBI Taxonomy" id="1199090"/>
    <lineage>
        <taxon>Eukaryota</taxon>
        <taxon>Metazoa</taxon>
        <taxon>Spiralia</taxon>
        <taxon>Gnathifera</taxon>
        <taxon>Rotifera</taxon>
        <taxon>Eurotatoria</taxon>
        <taxon>Monogononta</taxon>
        <taxon>Pseudotrocha</taxon>
        <taxon>Ploima</taxon>
        <taxon>Brachionidae</taxon>
        <taxon>Brachionus</taxon>
    </lineage>
</organism>